<dbReference type="GO" id="GO:0004107">
    <property type="term" value="F:chorismate synthase activity"/>
    <property type="evidence" value="ECO:0007669"/>
    <property type="project" value="UniProtKB-UniRule"/>
</dbReference>
<gene>
    <name evidence="11" type="primary">aroC</name>
    <name evidence="13" type="ORF">A6A03_12440</name>
</gene>
<comment type="cofactor">
    <cofactor evidence="11 12">
        <name>FMNH2</name>
        <dbReference type="ChEBI" id="CHEBI:57618"/>
    </cofactor>
    <text evidence="11 12">Reduced FMN (FMNH(2)).</text>
</comment>
<dbReference type="InterPro" id="IPR035904">
    <property type="entry name" value="Chorismate_synth_AroC_sf"/>
</dbReference>
<evidence type="ECO:0000256" key="8">
    <source>
        <dbReference type="ARBA" id="ARBA00022857"/>
    </source>
</evidence>
<dbReference type="PROSITE" id="PS00787">
    <property type="entry name" value="CHORISMATE_SYNTHASE_1"/>
    <property type="match status" value="1"/>
</dbReference>
<evidence type="ECO:0000256" key="2">
    <source>
        <dbReference type="ARBA" id="ARBA00008014"/>
    </source>
</evidence>
<dbReference type="PANTHER" id="PTHR21085:SF0">
    <property type="entry name" value="CHORISMATE SYNTHASE"/>
    <property type="match status" value="1"/>
</dbReference>
<dbReference type="GO" id="GO:0009423">
    <property type="term" value="P:chorismate biosynthetic process"/>
    <property type="evidence" value="ECO:0007669"/>
    <property type="project" value="UniProtKB-UniRule"/>
</dbReference>
<dbReference type="UniPathway" id="UPA00053">
    <property type="reaction ID" value="UER00090"/>
</dbReference>
<dbReference type="FunFam" id="3.60.150.10:FF:000003">
    <property type="entry name" value="Chorismate synthase"/>
    <property type="match status" value="1"/>
</dbReference>
<keyword evidence="14" id="KW-1185">Reference proteome</keyword>
<evidence type="ECO:0000256" key="3">
    <source>
        <dbReference type="ARBA" id="ARBA00013036"/>
    </source>
</evidence>
<accession>A0A178MF00</accession>
<dbReference type="InterPro" id="IPR000453">
    <property type="entry name" value="Chorismate_synth"/>
</dbReference>
<dbReference type="AlphaFoldDB" id="A0A178MF00"/>
<dbReference type="NCBIfam" id="TIGR00033">
    <property type="entry name" value="aroC"/>
    <property type="match status" value="1"/>
</dbReference>
<dbReference type="Pfam" id="PF01264">
    <property type="entry name" value="Chorismate_synt"/>
    <property type="match status" value="1"/>
</dbReference>
<feature type="binding site" evidence="11">
    <location>
        <begin position="125"/>
        <end position="127"/>
    </location>
    <ligand>
        <name>FMN</name>
        <dbReference type="ChEBI" id="CHEBI:58210"/>
    </ligand>
</feature>
<dbReference type="OrthoDB" id="9771806at2"/>
<evidence type="ECO:0000256" key="4">
    <source>
        <dbReference type="ARBA" id="ARBA00022605"/>
    </source>
</evidence>
<evidence type="ECO:0000256" key="9">
    <source>
        <dbReference type="ARBA" id="ARBA00023141"/>
    </source>
</evidence>
<evidence type="ECO:0000256" key="6">
    <source>
        <dbReference type="ARBA" id="ARBA00022643"/>
    </source>
</evidence>
<organism evidence="13 14">
    <name type="scientific">Chloroflexus islandicus</name>
    <dbReference type="NCBI Taxonomy" id="1707952"/>
    <lineage>
        <taxon>Bacteria</taxon>
        <taxon>Bacillati</taxon>
        <taxon>Chloroflexota</taxon>
        <taxon>Chloroflexia</taxon>
        <taxon>Chloroflexales</taxon>
        <taxon>Chloroflexineae</taxon>
        <taxon>Chloroflexaceae</taxon>
        <taxon>Chloroflexus</taxon>
    </lineage>
</organism>
<comment type="function">
    <text evidence="11">Catalyzes the anti-1,4-elimination of the C-3 phosphate and the C-6 proR hydrogen from 5-enolpyruvylshikimate-3-phosphate (EPSP) to yield chorismate, which is the branch point compound that serves as the starting substrate for the three terminal pathways of aromatic amino acid biosynthesis. This reaction introduces a second double bond into the aromatic ring system.</text>
</comment>
<feature type="binding site" evidence="11">
    <location>
        <begin position="297"/>
        <end position="301"/>
    </location>
    <ligand>
        <name>FMN</name>
        <dbReference type="ChEBI" id="CHEBI:58210"/>
    </ligand>
</feature>
<evidence type="ECO:0000256" key="12">
    <source>
        <dbReference type="RuleBase" id="RU000605"/>
    </source>
</evidence>
<feature type="binding site" evidence="11">
    <location>
        <position position="323"/>
    </location>
    <ligand>
        <name>FMN</name>
        <dbReference type="ChEBI" id="CHEBI:58210"/>
    </ligand>
</feature>
<evidence type="ECO:0000256" key="1">
    <source>
        <dbReference type="ARBA" id="ARBA00005044"/>
    </source>
</evidence>
<evidence type="ECO:0000313" key="14">
    <source>
        <dbReference type="Proteomes" id="UP000078287"/>
    </source>
</evidence>
<dbReference type="Proteomes" id="UP000078287">
    <property type="component" value="Unassembled WGS sequence"/>
</dbReference>
<proteinExistence type="inferred from homology"/>
<keyword evidence="7 11" id="KW-0274">FAD</keyword>
<dbReference type="EMBL" id="LWQS01000044">
    <property type="protein sequence ID" value="OAN46474.1"/>
    <property type="molecule type" value="Genomic_DNA"/>
</dbReference>
<dbReference type="SUPFAM" id="SSF103263">
    <property type="entry name" value="Chorismate synthase, AroC"/>
    <property type="match status" value="1"/>
</dbReference>
<protein>
    <recommendedName>
        <fullName evidence="3 11">Chorismate synthase</fullName>
        <shortName evidence="11">CS</shortName>
        <ecNumber evidence="3 11">4.2.3.5</ecNumber>
    </recommendedName>
    <alternativeName>
        <fullName evidence="11">5-enolpyruvylshikimate-3-phosphate phospholyase</fullName>
    </alternativeName>
</protein>
<keyword evidence="6 11" id="KW-0288">FMN</keyword>
<dbReference type="PIRSF" id="PIRSF001456">
    <property type="entry name" value="Chorismate_synth"/>
    <property type="match status" value="1"/>
</dbReference>
<evidence type="ECO:0000256" key="11">
    <source>
        <dbReference type="HAMAP-Rule" id="MF_00300"/>
    </source>
</evidence>
<dbReference type="GO" id="GO:0008652">
    <property type="term" value="P:amino acid biosynthetic process"/>
    <property type="evidence" value="ECO:0007669"/>
    <property type="project" value="UniProtKB-KW"/>
</dbReference>
<dbReference type="PANTHER" id="PTHR21085">
    <property type="entry name" value="CHORISMATE SYNTHASE"/>
    <property type="match status" value="1"/>
</dbReference>
<keyword evidence="5 11" id="KW-0285">Flavoprotein</keyword>
<comment type="caution">
    <text evidence="11">Lacks conserved residue(s) required for the propagation of feature annotation.</text>
</comment>
<dbReference type="EC" id="4.2.3.5" evidence="3 11"/>
<keyword evidence="4 11" id="KW-0028">Amino-acid biosynthesis</keyword>
<evidence type="ECO:0000256" key="10">
    <source>
        <dbReference type="ARBA" id="ARBA00023239"/>
    </source>
</evidence>
<dbReference type="GO" id="GO:0010181">
    <property type="term" value="F:FMN binding"/>
    <property type="evidence" value="ECO:0007669"/>
    <property type="project" value="TreeGrafter"/>
</dbReference>
<dbReference type="GO" id="GO:0009073">
    <property type="term" value="P:aromatic amino acid family biosynthetic process"/>
    <property type="evidence" value="ECO:0007669"/>
    <property type="project" value="UniProtKB-KW"/>
</dbReference>
<dbReference type="InterPro" id="IPR020541">
    <property type="entry name" value="Chorismate_synthase_CS"/>
</dbReference>
<comment type="pathway">
    <text evidence="1 11 12">Metabolic intermediate biosynthesis; chorismate biosynthesis; chorismate from D-erythrose 4-phosphate and phosphoenolpyruvate: step 7/7.</text>
</comment>
<feature type="binding site" evidence="11">
    <location>
        <position position="48"/>
    </location>
    <ligand>
        <name>NADP(+)</name>
        <dbReference type="ChEBI" id="CHEBI:58349"/>
    </ligand>
</feature>
<evidence type="ECO:0000256" key="5">
    <source>
        <dbReference type="ARBA" id="ARBA00022630"/>
    </source>
</evidence>
<comment type="subunit">
    <text evidence="11">Homotetramer.</text>
</comment>
<feature type="binding site" evidence="11">
    <location>
        <position position="282"/>
    </location>
    <ligand>
        <name>FMN</name>
        <dbReference type="ChEBI" id="CHEBI:58210"/>
    </ligand>
</feature>
<dbReference type="NCBIfam" id="NF003793">
    <property type="entry name" value="PRK05382.1"/>
    <property type="match status" value="1"/>
</dbReference>
<dbReference type="GO" id="GO:0005829">
    <property type="term" value="C:cytosol"/>
    <property type="evidence" value="ECO:0007669"/>
    <property type="project" value="TreeGrafter"/>
</dbReference>
<name>A0A178MF00_9CHLR</name>
<dbReference type="RefSeq" id="WP_066785789.1">
    <property type="nucleotide sequence ID" value="NZ_LWQS01000044.1"/>
</dbReference>
<keyword evidence="8 11" id="KW-0521">NADP</keyword>
<dbReference type="Gene3D" id="3.60.150.10">
    <property type="entry name" value="Chorismate synthase AroC"/>
    <property type="match status" value="1"/>
</dbReference>
<dbReference type="HAMAP" id="MF_00300">
    <property type="entry name" value="Chorismate_synth"/>
    <property type="match status" value="1"/>
</dbReference>
<comment type="catalytic activity">
    <reaction evidence="11 12">
        <text>5-O-(1-carboxyvinyl)-3-phosphoshikimate = chorismate + phosphate</text>
        <dbReference type="Rhea" id="RHEA:21020"/>
        <dbReference type="ChEBI" id="CHEBI:29748"/>
        <dbReference type="ChEBI" id="CHEBI:43474"/>
        <dbReference type="ChEBI" id="CHEBI:57701"/>
        <dbReference type="EC" id="4.2.3.5"/>
    </reaction>
</comment>
<reference evidence="13 14" key="1">
    <citation type="submission" date="2016-04" db="EMBL/GenBank/DDBJ databases">
        <title>Chloroflexus islandicus sp. nov., a thermophilic filamentous anoxygenic phototrophic bacterium from geyser Strokkur (Iceland).</title>
        <authorList>
            <person name="Gaisin V.A."/>
            <person name="Kalashnikov A.M."/>
            <person name="Sukhacheva M.V."/>
            <person name="Grouzdev D.S."/>
            <person name="Ivanov T.M."/>
            <person name="Kuznetsov B."/>
            <person name="Gorlenko V.M."/>
        </authorList>
    </citation>
    <scope>NUCLEOTIDE SEQUENCE [LARGE SCALE GENOMIC DNA]</scope>
    <source>
        <strain evidence="14">isl-2</strain>
    </source>
</reference>
<dbReference type="CDD" id="cd07304">
    <property type="entry name" value="Chorismate_synthase"/>
    <property type="match status" value="1"/>
</dbReference>
<keyword evidence="10 11" id="KW-0456">Lyase</keyword>
<dbReference type="STRING" id="1707952.A6A03_12440"/>
<evidence type="ECO:0000313" key="13">
    <source>
        <dbReference type="EMBL" id="OAN46474.1"/>
    </source>
</evidence>
<evidence type="ECO:0000256" key="7">
    <source>
        <dbReference type="ARBA" id="ARBA00022827"/>
    </source>
</evidence>
<keyword evidence="9 11" id="KW-0057">Aromatic amino acid biosynthesis</keyword>
<sequence>MPGNSFGHVFRLTTWGESHGPAVGCTVDGCPAGLPLDVADIQRELDRRRVGQSRVSSQRREADEVQILSGVFEGRTTGTPITMVVYNTDAKSHHYENIKDSYRPGHADYTWDVKYGFRDWRGGGRSSARETIGRVAGGAIARKLLATVGVKIVGYTLQLADLRAEVFDEEEIERNIMRCPDARVAALMVERVDQARRELDSLGGIVEVRARGVPPGLGEPVFDKLQADIGKAMFSIPAIKGVEIGEGFGVAMLRGSQNNDPFIRRDDGTIGTASNHHGGILGGISTGEEIVVRLAAKPPASIARPQQTVDRDGNPVTIEVHGRHDPTVLPRLVPVAEAMLALVLADHLLRQRLARVAWPEQSNG</sequence>
<feature type="binding site" evidence="11">
    <location>
        <position position="54"/>
    </location>
    <ligand>
        <name>NADP(+)</name>
        <dbReference type="ChEBI" id="CHEBI:58349"/>
    </ligand>
</feature>
<dbReference type="PROSITE" id="PS00788">
    <property type="entry name" value="CHORISMATE_SYNTHASE_2"/>
    <property type="match status" value="1"/>
</dbReference>
<comment type="similarity">
    <text evidence="2 11 12">Belongs to the chorismate synthase family.</text>
</comment>
<comment type="caution">
    <text evidence="13">The sequence shown here is derived from an EMBL/GenBank/DDBJ whole genome shotgun (WGS) entry which is preliminary data.</text>
</comment>